<keyword evidence="11 16" id="KW-0915">Sodium</keyword>
<evidence type="ECO:0000313" key="19">
    <source>
        <dbReference type="Proteomes" id="UP000704611"/>
    </source>
</evidence>
<evidence type="ECO:0000256" key="16">
    <source>
        <dbReference type="HAMAP-Rule" id="MF_00404"/>
    </source>
</evidence>
<comment type="caution">
    <text evidence="18">The sequence shown here is derived from an EMBL/GenBank/DDBJ whole genome shotgun (WGS) entry which is preliminary data.</text>
</comment>
<evidence type="ECO:0000256" key="15">
    <source>
        <dbReference type="ARBA" id="ARBA00048176"/>
    </source>
</evidence>
<evidence type="ECO:0000256" key="2">
    <source>
        <dbReference type="ARBA" id="ARBA00003002"/>
    </source>
</evidence>
<evidence type="ECO:0000256" key="8">
    <source>
        <dbReference type="ARBA" id="ARBA00022692"/>
    </source>
</evidence>
<dbReference type="NCBIfam" id="TIGR01195">
    <property type="entry name" value="oadG_fam"/>
    <property type="match status" value="1"/>
</dbReference>
<evidence type="ECO:0000256" key="5">
    <source>
        <dbReference type="ARBA" id="ARBA00011869"/>
    </source>
</evidence>
<name>A0ABS6MHM0_9GAMM</name>
<evidence type="ECO:0000256" key="4">
    <source>
        <dbReference type="ARBA" id="ARBA00005844"/>
    </source>
</evidence>
<dbReference type="NCBIfam" id="NF003004">
    <property type="entry name" value="PRK03814.1"/>
    <property type="match status" value="1"/>
</dbReference>
<dbReference type="Proteomes" id="UP000704611">
    <property type="component" value="Unassembled WGS sequence"/>
</dbReference>
<keyword evidence="19" id="KW-1185">Reference proteome</keyword>
<protein>
    <recommendedName>
        <fullName evidence="16">Probable oxaloacetate decarboxylase gamma chain</fullName>
        <ecNumber evidence="16">7.2.4.2</ecNumber>
    </recommendedName>
</protein>
<keyword evidence="13 16" id="KW-0472">Membrane</keyword>
<evidence type="ECO:0000256" key="14">
    <source>
        <dbReference type="ARBA" id="ARBA00023201"/>
    </source>
</evidence>
<organism evidence="18 19">
    <name type="scientific">Arsukibacterium indicum</name>
    <dbReference type="NCBI Taxonomy" id="2848612"/>
    <lineage>
        <taxon>Bacteria</taxon>
        <taxon>Pseudomonadati</taxon>
        <taxon>Pseudomonadota</taxon>
        <taxon>Gammaproteobacteria</taxon>
        <taxon>Chromatiales</taxon>
        <taxon>Chromatiaceae</taxon>
        <taxon>Arsukibacterium</taxon>
    </lineage>
</organism>
<gene>
    <name evidence="16" type="primary">oadG</name>
    <name evidence="18" type="ORF">KQY15_04170</name>
</gene>
<comment type="function">
    <text evidence="2 16 17">Catalyzes the decarboxylation of oxaloacetate coupled to Na(+) translocation.</text>
</comment>
<evidence type="ECO:0000256" key="6">
    <source>
        <dbReference type="ARBA" id="ARBA00022448"/>
    </source>
</evidence>
<evidence type="ECO:0000256" key="9">
    <source>
        <dbReference type="ARBA" id="ARBA00022967"/>
    </source>
</evidence>
<comment type="subunit">
    <text evidence="5 16">Heterotrimer of an alpha, a beta and a gamma subunit.</text>
</comment>
<keyword evidence="6 16" id="KW-0813">Transport</keyword>
<sequence length="80" mass="8777">MVSDLLLESATLMLIGMVSVFTFLLLLVLLMTIMSRVLRRYSPVKVAEKSSKTDTVSNGLSPAVVAAISAAVHQYRQQHK</sequence>
<evidence type="ECO:0000256" key="3">
    <source>
        <dbReference type="ARBA" id="ARBA00004162"/>
    </source>
</evidence>
<keyword evidence="8 16" id="KW-0812">Transmembrane</keyword>
<evidence type="ECO:0000256" key="1">
    <source>
        <dbReference type="ARBA" id="ARBA00001959"/>
    </source>
</evidence>
<evidence type="ECO:0000256" key="7">
    <source>
        <dbReference type="ARBA" id="ARBA00022475"/>
    </source>
</evidence>
<evidence type="ECO:0000256" key="10">
    <source>
        <dbReference type="ARBA" id="ARBA00022989"/>
    </source>
</evidence>
<dbReference type="EC" id="7.2.4.2" evidence="16"/>
<evidence type="ECO:0000313" key="18">
    <source>
        <dbReference type="EMBL" id="MBV2128288.1"/>
    </source>
</evidence>
<dbReference type="HAMAP" id="MF_00404">
    <property type="entry name" value="OadG"/>
    <property type="match status" value="1"/>
</dbReference>
<evidence type="ECO:0000256" key="11">
    <source>
        <dbReference type="ARBA" id="ARBA00023053"/>
    </source>
</evidence>
<comment type="cofactor">
    <cofactor evidence="1 16 17">
        <name>Na(+)</name>
        <dbReference type="ChEBI" id="CHEBI:29101"/>
    </cofactor>
</comment>
<dbReference type="EMBL" id="JAHRID010000001">
    <property type="protein sequence ID" value="MBV2128288.1"/>
    <property type="molecule type" value="Genomic_DNA"/>
</dbReference>
<keyword evidence="14 16" id="KW-0739">Sodium transport</keyword>
<accession>A0ABS6MHM0</accession>
<evidence type="ECO:0000256" key="12">
    <source>
        <dbReference type="ARBA" id="ARBA00023065"/>
    </source>
</evidence>
<keyword evidence="10 16" id="KW-1133">Transmembrane helix</keyword>
<comment type="similarity">
    <text evidence="4 16 17">Belongs to the OadG family.</text>
</comment>
<evidence type="ECO:0000256" key="17">
    <source>
        <dbReference type="RuleBase" id="RU004278"/>
    </source>
</evidence>
<dbReference type="InterPro" id="IPR005899">
    <property type="entry name" value="Na_pump_deCOase"/>
</dbReference>
<evidence type="ECO:0000256" key="13">
    <source>
        <dbReference type="ARBA" id="ARBA00023136"/>
    </source>
</evidence>
<keyword evidence="7 16" id="KW-1003">Cell membrane</keyword>
<keyword evidence="12 16" id="KW-0406">Ion transport</keyword>
<comment type="catalytic activity">
    <reaction evidence="15 16 17">
        <text>oxaloacetate + 2 Na(+)(in) + H(+) = pyruvate + 2 Na(+)(out) + CO2</text>
        <dbReference type="Rhea" id="RHEA:57724"/>
        <dbReference type="ChEBI" id="CHEBI:15361"/>
        <dbReference type="ChEBI" id="CHEBI:15378"/>
        <dbReference type="ChEBI" id="CHEBI:16452"/>
        <dbReference type="ChEBI" id="CHEBI:16526"/>
        <dbReference type="ChEBI" id="CHEBI:29101"/>
        <dbReference type="EC" id="7.2.4.2"/>
    </reaction>
</comment>
<keyword evidence="9 16" id="KW-1278">Translocase</keyword>
<reference evidence="18 19" key="1">
    <citation type="submission" date="2021-06" db="EMBL/GenBank/DDBJ databases">
        <title>Rheinheimera indica sp. nov., isolated from deep-sea sediment.</title>
        <authorList>
            <person name="Wang Z."/>
            <person name="Zhang X.-Y."/>
        </authorList>
    </citation>
    <scope>NUCLEOTIDE SEQUENCE [LARGE SCALE GENOMIC DNA]</scope>
    <source>
        <strain evidence="18 19">SM2107</strain>
    </source>
</reference>
<proteinExistence type="inferred from homology"/>
<dbReference type="Pfam" id="PF04277">
    <property type="entry name" value="OAD_gamma"/>
    <property type="match status" value="1"/>
</dbReference>
<dbReference type="InterPro" id="IPR023424">
    <property type="entry name" value="OadG"/>
</dbReference>
<feature type="transmembrane region" description="Helical" evidence="16 17">
    <location>
        <begin position="12"/>
        <end position="33"/>
    </location>
</feature>
<comment type="subcellular location">
    <subcellularLocation>
        <location evidence="3 16 17">Cell membrane</location>
        <topology evidence="3 16 17">Single-pass membrane protein</topology>
    </subcellularLocation>
</comment>